<name>A0A848HMB3_9BURK</name>
<keyword evidence="3" id="KW-1185">Reference proteome</keyword>
<evidence type="ECO:0000259" key="1">
    <source>
        <dbReference type="PROSITE" id="PS51833"/>
    </source>
</evidence>
<dbReference type="InterPro" id="IPR052340">
    <property type="entry name" value="RNase_Y/CdgJ"/>
</dbReference>
<dbReference type="Gene3D" id="1.10.3210.10">
    <property type="entry name" value="Hypothetical protein af1432"/>
    <property type="match status" value="1"/>
</dbReference>
<dbReference type="PANTHER" id="PTHR33525:SF4">
    <property type="entry name" value="CYCLIC DI-GMP PHOSPHODIESTERASE CDGJ"/>
    <property type="match status" value="1"/>
</dbReference>
<organism evidence="2 3">
    <name type="scientific">Massilia polaris</name>
    <dbReference type="NCBI Taxonomy" id="2728846"/>
    <lineage>
        <taxon>Bacteria</taxon>
        <taxon>Pseudomonadati</taxon>
        <taxon>Pseudomonadota</taxon>
        <taxon>Betaproteobacteria</taxon>
        <taxon>Burkholderiales</taxon>
        <taxon>Oxalobacteraceae</taxon>
        <taxon>Telluria group</taxon>
        <taxon>Massilia</taxon>
    </lineage>
</organism>
<proteinExistence type="predicted"/>
<dbReference type="RefSeq" id="WP_169463369.1">
    <property type="nucleotide sequence ID" value="NZ_JABBGG010000001.1"/>
</dbReference>
<accession>A0A848HMB3</accession>
<dbReference type="AlphaFoldDB" id="A0A848HMB3"/>
<protein>
    <submittedName>
        <fullName evidence="2">HDOD domain-containing protein</fullName>
    </submittedName>
</protein>
<dbReference type="SUPFAM" id="SSF109604">
    <property type="entry name" value="HD-domain/PDEase-like"/>
    <property type="match status" value="1"/>
</dbReference>
<dbReference type="Pfam" id="PF08668">
    <property type="entry name" value="HDOD"/>
    <property type="match status" value="1"/>
</dbReference>
<dbReference type="PROSITE" id="PS51833">
    <property type="entry name" value="HDOD"/>
    <property type="match status" value="1"/>
</dbReference>
<reference evidence="2 3" key="1">
    <citation type="submission" date="2020-04" db="EMBL/GenBank/DDBJ databases">
        <title>Massilia sp. RP-1-19 isolated from soil.</title>
        <authorList>
            <person name="Dahal R.H."/>
        </authorList>
    </citation>
    <scope>NUCLEOTIDE SEQUENCE [LARGE SCALE GENOMIC DNA]</scope>
    <source>
        <strain evidence="2 3">RP-1-19</strain>
    </source>
</reference>
<sequence>MNSAAPAPLFFVRVLANRNGTPAALLADGAGDAVALLGLVESSEGRMLPAALPCFVPPGLQPSLREAYGEAGWTQADASAICHTSGLLDRAQLPGAARWIDGDWYLAPPEKASGAQAASRSLALQLVQLVGADADTHEIEALLRQDVALSYHLLRLVNSLGVGGGRKVNSFAQAILILGRQQLRRWLNLMLFAARQGDVRSAMLLSRVAMRGRAIELLAKAGGYDKSLQEQGFMTGMFSLLGVLFGMPLAEVLAPLAISNAVRAALLEREGELGALLALVESAERGDFADVSARLAGLQISAADFNEAVLEAAAWMLEVVKENKGGTNG</sequence>
<comment type="caution">
    <text evidence="2">The sequence shown here is derived from an EMBL/GenBank/DDBJ whole genome shotgun (WGS) entry which is preliminary data.</text>
</comment>
<evidence type="ECO:0000313" key="2">
    <source>
        <dbReference type="EMBL" id="NML59648.1"/>
    </source>
</evidence>
<dbReference type="EMBL" id="JABBGG010000001">
    <property type="protein sequence ID" value="NML59648.1"/>
    <property type="molecule type" value="Genomic_DNA"/>
</dbReference>
<feature type="domain" description="HDOD" evidence="1">
    <location>
        <begin position="116"/>
        <end position="304"/>
    </location>
</feature>
<dbReference type="PANTHER" id="PTHR33525">
    <property type="match status" value="1"/>
</dbReference>
<gene>
    <name evidence="2" type="ORF">HHL21_00785</name>
</gene>
<evidence type="ECO:0000313" key="3">
    <source>
        <dbReference type="Proteomes" id="UP000583752"/>
    </source>
</evidence>
<dbReference type="Proteomes" id="UP000583752">
    <property type="component" value="Unassembled WGS sequence"/>
</dbReference>
<dbReference type="InterPro" id="IPR013976">
    <property type="entry name" value="HDOD"/>
</dbReference>